<dbReference type="GO" id="GO:0009245">
    <property type="term" value="P:lipid A biosynthetic process"/>
    <property type="evidence" value="ECO:0007669"/>
    <property type="project" value="TreeGrafter"/>
</dbReference>
<name>A0A7Z0A7A7_9MICO</name>
<dbReference type="GO" id="GO:0016020">
    <property type="term" value="C:membrane"/>
    <property type="evidence" value="ECO:0007669"/>
    <property type="project" value="GOC"/>
</dbReference>
<evidence type="ECO:0000313" key="2">
    <source>
        <dbReference type="EMBL" id="NYI65744.1"/>
    </source>
</evidence>
<dbReference type="Proteomes" id="UP000539111">
    <property type="component" value="Unassembled WGS sequence"/>
</dbReference>
<dbReference type="PANTHER" id="PTHR31302">
    <property type="entry name" value="TRANSMEMBRANE PROTEIN WITH METALLOPHOSPHOESTERASE DOMAIN-RELATED"/>
    <property type="match status" value="1"/>
</dbReference>
<dbReference type="AlphaFoldDB" id="A0A7Z0A7A7"/>
<keyword evidence="2" id="KW-0378">Hydrolase</keyword>
<dbReference type="EMBL" id="JACBZP010000001">
    <property type="protein sequence ID" value="NYI65744.1"/>
    <property type="molecule type" value="Genomic_DNA"/>
</dbReference>
<organism evidence="2 3">
    <name type="scientific">Spelaeicoccus albus</name>
    <dbReference type="NCBI Taxonomy" id="1280376"/>
    <lineage>
        <taxon>Bacteria</taxon>
        <taxon>Bacillati</taxon>
        <taxon>Actinomycetota</taxon>
        <taxon>Actinomycetes</taxon>
        <taxon>Micrococcales</taxon>
        <taxon>Brevibacteriaceae</taxon>
        <taxon>Spelaeicoccus</taxon>
    </lineage>
</organism>
<accession>A0A7Z0A7A7</accession>
<dbReference type="Pfam" id="PF00149">
    <property type="entry name" value="Metallophos"/>
    <property type="match status" value="1"/>
</dbReference>
<dbReference type="InterPro" id="IPR029052">
    <property type="entry name" value="Metallo-depent_PP-like"/>
</dbReference>
<dbReference type="RefSeq" id="WP_237248878.1">
    <property type="nucleotide sequence ID" value="NZ_JACBZP010000001.1"/>
</dbReference>
<dbReference type="InterPro" id="IPR051158">
    <property type="entry name" value="Metallophosphoesterase_sf"/>
</dbReference>
<evidence type="ECO:0000313" key="3">
    <source>
        <dbReference type="Proteomes" id="UP000539111"/>
    </source>
</evidence>
<sequence>MKTIGSALGVTAAVGAGALAWATLIERRWYALRRVDVPMLQRGDAPLSILHVSDLHLLPSQSDKLAFVSSLAELRPDFVLNTGDTIADAQAVGPLLSALEPLLKLPGAFVAGSNDYFAPTPKNPLRYLLGPSKPPEREKPRRPNLPIAQMEYGLARYGWLNLRNRAARLDVAGRTLNLAGVDDPHLKLDVYPYGAFAAGRPDGINIGVAHAPYRRILSEMTADGADLIFAGHTHGGQLCVPGYGALVTNCDIDRRRVKGLSRTDAVSGRSAWLHVSAGLGTSPFAPARFACRPEVTLLTLRPVT</sequence>
<protein>
    <submittedName>
        <fullName evidence="2">Putative MPP superfamily phosphohydrolase</fullName>
    </submittedName>
</protein>
<dbReference type="SUPFAM" id="SSF56300">
    <property type="entry name" value="Metallo-dependent phosphatases"/>
    <property type="match status" value="1"/>
</dbReference>
<dbReference type="GO" id="GO:0008758">
    <property type="term" value="F:UDP-2,3-diacylglucosamine hydrolase activity"/>
    <property type="evidence" value="ECO:0007669"/>
    <property type="project" value="TreeGrafter"/>
</dbReference>
<comment type="caution">
    <text evidence="2">The sequence shown here is derived from an EMBL/GenBank/DDBJ whole genome shotgun (WGS) entry which is preliminary data.</text>
</comment>
<dbReference type="InterPro" id="IPR004843">
    <property type="entry name" value="Calcineurin-like_PHP"/>
</dbReference>
<proteinExistence type="predicted"/>
<keyword evidence="3" id="KW-1185">Reference proteome</keyword>
<dbReference type="PANTHER" id="PTHR31302:SF20">
    <property type="entry name" value="CONSERVED PROTEIN"/>
    <property type="match status" value="1"/>
</dbReference>
<dbReference type="Gene3D" id="3.60.21.10">
    <property type="match status" value="1"/>
</dbReference>
<reference evidence="2 3" key="1">
    <citation type="submission" date="2020-07" db="EMBL/GenBank/DDBJ databases">
        <title>Sequencing the genomes of 1000 actinobacteria strains.</title>
        <authorList>
            <person name="Klenk H.-P."/>
        </authorList>
    </citation>
    <scope>NUCLEOTIDE SEQUENCE [LARGE SCALE GENOMIC DNA]</scope>
    <source>
        <strain evidence="2 3">DSM 26341</strain>
    </source>
</reference>
<evidence type="ECO:0000259" key="1">
    <source>
        <dbReference type="Pfam" id="PF00149"/>
    </source>
</evidence>
<feature type="domain" description="Calcineurin-like phosphoesterase" evidence="1">
    <location>
        <begin position="48"/>
        <end position="235"/>
    </location>
</feature>
<gene>
    <name evidence="2" type="ORF">BJY26_000050</name>
</gene>